<dbReference type="NCBIfam" id="TIGR01790">
    <property type="entry name" value="carotene-cycl"/>
    <property type="match status" value="1"/>
</dbReference>
<keyword evidence="3" id="KW-1185">Reference proteome</keyword>
<gene>
    <name evidence="2" type="ORF">SAMN06297251_1253</name>
</gene>
<accession>A0A1W2EFT0</accession>
<dbReference type="EMBL" id="FWXR01000025">
    <property type="protein sequence ID" value="SMD08569.1"/>
    <property type="molecule type" value="Genomic_DNA"/>
</dbReference>
<dbReference type="GO" id="GO:0045436">
    <property type="term" value="F:lycopene beta cyclase activity"/>
    <property type="evidence" value="ECO:0007669"/>
    <property type="project" value="InterPro"/>
</dbReference>
<organism evidence="2 3">
    <name type="scientific">Fulvimarina manganoxydans</name>
    <dbReference type="NCBI Taxonomy" id="937218"/>
    <lineage>
        <taxon>Bacteria</taxon>
        <taxon>Pseudomonadati</taxon>
        <taxon>Pseudomonadota</taxon>
        <taxon>Alphaproteobacteria</taxon>
        <taxon>Hyphomicrobiales</taxon>
        <taxon>Aurantimonadaceae</taxon>
        <taxon>Fulvimarina</taxon>
    </lineage>
</organism>
<dbReference type="Gene3D" id="3.50.50.60">
    <property type="entry name" value="FAD/NAD(P)-binding domain"/>
    <property type="match status" value="1"/>
</dbReference>
<evidence type="ECO:0000256" key="1">
    <source>
        <dbReference type="ARBA" id="ARBA00006599"/>
    </source>
</evidence>
<evidence type="ECO:0000313" key="3">
    <source>
        <dbReference type="Proteomes" id="UP000192656"/>
    </source>
</evidence>
<dbReference type="GO" id="GO:0016705">
    <property type="term" value="F:oxidoreductase activity, acting on paired donors, with incorporation or reduction of molecular oxygen"/>
    <property type="evidence" value="ECO:0007669"/>
    <property type="project" value="InterPro"/>
</dbReference>
<dbReference type="InterPro" id="IPR036188">
    <property type="entry name" value="FAD/NAD-bd_sf"/>
</dbReference>
<reference evidence="2 3" key="1">
    <citation type="submission" date="2017-04" db="EMBL/GenBank/DDBJ databases">
        <authorList>
            <person name="Afonso C.L."/>
            <person name="Miller P.J."/>
            <person name="Scott M.A."/>
            <person name="Spackman E."/>
            <person name="Goraichik I."/>
            <person name="Dimitrov K.M."/>
            <person name="Suarez D.L."/>
            <person name="Swayne D.E."/>
        </authorList>
    </citation>
    <scope>NUCLEOTIDE SEQUENCE [LARGE SCALE GENOMIC DNA]</scope>
    <source>
        <strain evidence="2 3">CGMCC 1.10972</strain>
    </source>
</reference>
<name>A0A1W2EFT0_9HYPH</name>
<comment type="similarity">
    <text evidence="1">Belongs to the lycopene cyclase family.</text>
</comment>
<dbReference type="NCBIfam" id="TIGR01789">
    <property type="entry name" value="lycopene_cycl"/>
    <property type="match status" value="1"/>
</dbReference>
<dbReference type="InterPro" id="IPR008461">
    <property type="entry name" value="CrtY"/>
</dbReference>
<dbReference type="Proteomes" id="UP000192656">
    <property type="component" value="Unassembled WGS sequence"/>
</dbReference>
<evidence type="ECO:0000313" key="2">
    <source>
        <dbReference type="EMBL" id="SMD08569.1"/>
    </source>
</evidence>
<dbReference type="InterPro" id="IPR010108">
    <property type="entry name" value="Lycopene_cyclase_b/e"/>
</dbReference>
<dbReference type="AlphaFoldDB" id="A0A1W2EFT0"/>
<proteinExistence type="inferred from homology"/>
<dbReference type="GO" id="GO:0016117">
    <property type="term" value="P:carotenoid biosynthetic process"/>
    <property type="evidence" value="ECO:0007669"/>
    <property type="project" value="InterPro"/>
</dbReference>
<dbReference type="STRING" id="937218.SAMN06297251_1253"/>
<dbReference type="RefSeq" id="WP_084412207.1">
    <property type="nucleotide sequence ID" value="NZ_FWXR01000025.1"/>
</dbReference>
<dbReference type="OrthoDB" id="5793379at2"/>
<dbReference type="SUPFAM" id="SSF51905">
    <property type="entry name" value="FAD/NAD(P)-binding domain"/>
    <property type="match status" value="1"/>
</dbReference>
<protein>
    <submittedName>
        <fullName evidence="2">Lycopene beta-cyclase</fullName>
    </submittedName>
</protein>
<sequence length="396" mass="44385">MSKTTDRPVDIALIGGGLANGLVAWRLAELRPELSFVLLEAGPELGGNHTWSFHGEDLTPDELRWFAPFVTYRWDRNLVRFPNRHRRLSSAYLSVSSERFRALLNERFGDRVQTSSSVEAVEREGEETRLVLQDGAQIRARAALDGRGYRPGPHLSLGFQKFLGQEIELAAPHGVAEPTIMDATVPQDDGYRFVYVLPLTPTRLLIEDTYYADAAALDRDGSRAKIDLYRRDHGWLEGDLVREEEGVLPIALSGDIDAFWADREGLPASGLSAALFHPTTGYSLPDAVHLADRIATLPDHSNAALFDATRRQSIDAWADRGFFRMLNRLLYLAGDPAERYRILEHFYRLPEPVVSRFYAARLTRGDKLRILTGKPPVSVRSALRVLASRHPQGAYA</sequence>
<dbReference type="Pfam" id="PF05834">
    <property type="entry name" value="Lycopene_cycl"/>
    <property type="match status" value="1"/>
</dbReference>